<reference evidence="3 4" key="1">
    <citation type="submission" date="2019-06" db="EMBL/GenBank/DDBJ databases">
        <title>Whole genome sequencing of Lactobacillus johnsonii strain G2A.</title>
        <authorList>
            <person name="Conlan S."/>
            <person name="Thomas P.J."/>
            <person name="Mullikin J."/>
            <person name="Singer J."/>
            <person name="Weaver C."/>
            <person name="Segre J.A."/>
        </authorList>
    </citation>
    <scope>NUCLEOTIDE SEQUENCE [LARGE SCALE GENOMIC DNA]</scope>
    <source>
        <strain evidence="3 4">G2A</strain>
        <plasmid evidence="3 4">unnamed1</plasmid>
    </source>
</reference>
<gene>
    <name evidence="2" type="ORF">FEE39_09400</name>
    <name evidence="3" type="ORF">FEE39_09550</name>
</gene>
<dbReference type="EMBL" id="CP040855">
    <property type="protein sequence ID" value="QIA88484.1"/>
    <property type="molecule type" value="Genomic_DNA"/>
</dbReference>
<protein>
    <submittedName>
        <fullName evidence="3">Uncharacterized protein</fullName>
    </submittedName>
</protein>
<evidence type="ECO:0000313" key="3">
    <source>
        <dbReference type="EMBL" id="QIA88484.1"/>
    </source>
</evidence>
<accession>A0A9X7T5U2</accession>
<dbReference type="EMBL" id="CP040855">
    <property type="protein sequence ID" value="QIA88456.1"/>
    <property type="molecule type" value="Genomic_DNA"/>
</dbReference>
<organism evidence="3 4">
    <name type="scientific">Lactobacillus johnsonii</name>
    <dbReference type="NCBI Taxonomy" id="33959"/>
    <lineage>
        <taxon>Bacteria</taxon>
        <taxon>Bacillati</taxon>
        <taxon>Bacillota</taxon>
        <taxon>Bacilli</taxon>
        <taxon>Lactobacillales</taxon>
        <taxon>Lactobacillaceae</taxon>
        <taxon>Lactobacillus</taxon>
    </lineage>
</organism>
<feature type="transmembrane region" description="Helical" evidence="1">
    <location>
        <begin position="35"/>
        <end position="54"/>
    </location>
</feature>
<evidence type="ECO:0000313" key="4">
    <source>
        <dbReference type="Proteomes" id="UP000464749"/>
    </source>
</evidence>
<dbReference type="RefSeq" id="WP_163588821.1">
    <property type="nucleotide sequence ID" value="NZ_CP040855.1"/>
</dbReference>
<feature type="transmembrane region" description="Helical" evidence="1">
    <location>
        <begin position="9"/>
        <end position="29"/>
    </location>
</feature>
<keyword evidence="1" id="KW-0472">Membrane</keyword>
<keyword evidence="3" id="KW-0614">Plasmid</keyword>
<feature type="transmembrane region" description="Helical" evidence="1">
    <location>
        <begin position="86"/>
        <end position="108"/>
    </location>
</feature>
<name>A0A9X7T5U2_LACJH</name>
<keyword evidence="1" id="KW-0812">Transmembrane</keyword>
<geneLocation type="plasmid" evidence="3 4">
    <name>unnamed1</name>
</geneLocation>
<evidence type="ECO:0000313" key="2">
    <source>
        <dbReference type="EMBL" id="QIA88456.1"/>
    </source>
</evidence>
<proteinExistence type="predicted"/>
<dbReference type="Proteomes" id="UP000464749">
    <property type="component" value="Plasmid unnamed1"/>
</dbReference>
<dbReference type="AlphaFoldDB" id="A0A9X7T5U2"/>
<keyword evidence="1" id="KW-1133">Transmembrane helix</keyword>
<sequence length="174" mass="19303">MMTSKRFQTLYKLSSQSAFWLILLVRFIVEDKVMSILASLGLLASIIATVILVINVTKIKRSKTAAAVTCYIDGYNVGVNSTLEALFIPLALIVLLKGFAAIAMLIFFEAIFLKADYSDNNINISFLLIGITMFQAKINEKEAVCIGHTKDIEPLIRENVDAIRLTDDVLVIKN</sequence>
<evidence type="ECO:0000256" key="1">
    <source>
        <dbReference type="SAM" id="Phobius"/>
    </source>
</evidence>